<keyword evidence="2" id="KW-0677">Repeat</keyword>
<evidence type="ECO:0000313" key="5">
    <source>
        <dbReference type="EMBL" id="BAZ87906.1"/>
    </source>
</evidence>
<dbReference type="PROSITE" id="PS00678">
    <property type="entry name" value="WD_REPEATS_1"/>
    <property type="match status" value="4"/>
</dbReference>
<dbReference type="InterPro" id="IPR043504">
    <property type="entry name" value="Peptidase_S1_PA_chymotrypsin"/>
</dbReference>
<dbReference type="KEGG" id="dcm:NIES806_41380"/>
<feature type="repeat" description="WD" evidence="3">
    <location>
        <begin position="400"/>
        <end position="441"/>
    </location>
</feature>
<feature type="repeat" description="WD" evidence="3">
    <location>
        <begin position="314"/>
        <end position="355"/>
    </location>
</feature>
<organism evidence="5 6">
    <name type="scientific">Dolichospermum compactum NIES-806</name>
    <dbReference type="NCBI Taxonomy" id="1973481"/>
    <lineage>
        <taxon>Bacteria</taxon>
        <taxon>Bacillati</taxon>
        <taxon>Cyanobacteriota</taxon>
        <taxon>Cyanophyceae</taxon>
        <taxon>Nostocales</taxon>
        <taxon>Aphanizomenonaceae</taxon>
        <taxon>Dolichospermum</taxon>
        <taxon>Dolichospermum compactum</taxon>
    </lineage>
</organism>
<dbReference type="RefSeq" id="WP_096670177.1">
    <property type="nucleotide sequence ID" value="NZ_AP018316.1"/>
</dbReference>
<dbReference type="PANTHER" id="PTHR44019">
    <property type="entry name" value="WD REPEAT-CONTAINING PROTEIN 55"/>
    <property type="match status" value="1"/>
</dbReference>
<evidence type="ECO:0000256" key="2">
    <source>
        <dbReference type="ARBA" id="ARBA00022737"/>
    </source>
</evidence>
<dbReference type="PROSITE" id="PS50294">
    <property type="entry name" value="WD_REPEATS_REGION"/>
    <property type="match status" value="6"/>
</dbReference>
<dbReference type="InterPro" id="IPR036322">
    <property type="entry name" value="WD40_repeat_dom_sf"/>
</dbReference>
<evidence type="ECO:0000256" key="3">
    <source>
        <dbReference type="PROSITE-ProRule" id="PRU00221"/>
    </source>
</evidence>
<dbReference type="Pfam" id="PF00400">
    <property type="entry name" value="WD40"/>
    <property type="match status" value="2"/>
</dbReference>
<name>A0A1Z4V8K9_9CYAN</name>
<dbReference type="InterPro" id="IPR020472">
    <property type="entry name" value="WD40_PAC1"/>
</dbReference>
<dbReference type="PANTHER" id="PTHR44019:SF8">
    <property type="entry name" value="POC1 CENTRIOLAR PROTEIN HOMOLOG"/>
    <property type="match status" value="1"/>
</dbReference>
<dbReference type="InterPro" id="IPR019775">
    <property type="entry name" value="WD40_repeat_CS"/>
</dbReference>
<evidence type="ECO:0000256" key="4">
    <source>
        <dbReference type="SAM" id="MobiDB-lite"/>
    </source>
</evidence>
<dbReference type="Pfam" id="PF25173">
    <property type="entry name" value="Beta-prop_WDR3_1st"/>
    <property type="match status" value="1"/>
</dbReference>
<dbReference type="PRINTS" id="PR00320">
    <property type="entry name" value="GPROTEINBRPT"/>
</dbReference>
<protein>
    <submittedName>
        <fullName evidence="5">WD-40 repeat-containing protein</fullName>
    </submittedName>
</protein>
<feature type="compositionally biased region" description="Pro residues" evidence="4">
    <location>
        <begin position="230"/>
        <end position="247"/>
    </location>
</feature>
<dbReference type="InterPro" id="IPR009003">
    <property type="entry name" value="Peptidase_S1_PA"/>
</dbReference>
<dbReference type="SUPFAM" id="SSF50978">
    <property type="entry name" value="WD40 repeat-like"/>
    <property type="match status" value="1"/>
</dbReference>
<reference evidence="5 6" key="1">
    <citation type="submission" date="2017-06" db="EMBL/GenBank/DDBJ databases">
        <title>Genome sequencing of cyanobaciteial culture collection at National Institute for Environmental Studies (NIES).</title>
        <authorList>
            <person name="Hirose Y."/>
            <person name="Shimura Y."/>
            <person name="Fujisawa T."/>
            <person name="Nakamura Y."/>
            <person name="Kawachi M."/>
        </authorList>
    </citation>
    <scope>NUCLEOTIDE SEQUENCE [LARGE SCALE GENOMIC DNA]</scope>
    <source>
        <strain evidence="5 6">NIES-806</strain>
    </source>
</reference>
<evidence type="ECO:0000313" key="6">
    <source>
        <dbReference type="Proteomes" id="UP000218702"/>
    </source>
</evidence>
<dbReference type="InterPro" id="IPR001680">
    <property type="entry name" value="WD40_rpt"/>
</dbReference>
<feature type="repeat" description="WD" evidence="3">
    <location>
        <begin position="485"/>
        <end position="526"/>
    </location>
</feature>
<keyword evidence="6" id="KW-1185">Reference proteome</keyword>
<dbReference type="InterPro" id="IPR050505">
    <property type="entry name" value="WDR55/POC1"/>
</dbReference>
<gene>
    <name evidence="5" type="ORF">NIES806_41380</name>
</gene>
<dbReference type="PROSITE" id="PS50082">
    <property type="entry name" value="WD_REPEATS_2"/>
    <property type="match status" value="6"/>
</dbReference>
<feature type="repeat" description="WD" evidence="3">
    <location>
        <begin position="356"/>
        <end position="383"/>
    </location>
</feature>
<dbReference type="InterPro" id="IPR015943">
    <property type="entry name" value="WD40/YVTN_repeat-like_dom_sf"/>
</dbReference>
<dbReference type="SMART" id="SM00320">
    <property type="entry name" value="WD40"/>
    <property type="match status" value="7"/>
</dbReference>
<dbReference type="Gene3D" id="2.40.10.10">
    <property type="entry name" value="Trypsin-like serine proteases"/>
    <property type="match status" value="2"/>
</dbReference>
<feature type="repeat" description="WD" evidence="3">
    <location>
        <begin position="272"/>
        <end position="313"/>
    </location>
</feature>
<dbReference type="Pfam" id="PF13365">
    <property type="entry name" value="Trypsin_2"/>
    <property type="match status" value="1"/>
</dbReference>
<keyword evidence="1 3" id="KW-0853">WD repeat</keyword>
<sequence length="563" mass="60178">MKFTDRLTAAVMSSVIIVVQAPPAKALEESAINKIAKQITVRIDGKIKEFEGTSNGSGVIVEKQGNTYTVLTNWHVVQIPGEYTITTFNGDTYQINSTTVKQLGNLDLAIVQFSSNKNYDKATLGNSSQLTETSRVYAAGWAAPDEICLQSCYRFVDGKITTVLRTYKDGYGLIYSNNIAPGMSGGSVLNQDGVLVGINGRASTNSEKGTTSFAAIPINEYKKYQNIPTTPQPTPTPTPPRPTPQPKPTAISTPSPNINNNTPTDFTLAQTLTGHSGSVESVAISPDRRTLASGSGDETIKIWNLATGELIRTLSGHSDWVSSVAINPDGRTLASGSGDNTIKIWNLATGEQIRTLSGHSDSVYSVAINPDGRTLASGSWDETKNIKIWNLVTGKLIRTLSGHSNPVLSVAISPDRRTLASASWDGTIKIWNLATGKLIRTLSGYYGVRSVAISPDGRTLASASKDKTTTIKIWNLVTGKLIRTLSGHSESVNSVAISPDGRTLASVSDDTTIKIWNLATGELIRTLSGHSQVVNSVAISPDGRTLVSGSDDKTIKIWRVSGR</sequence>
<dbReference type="EMBL" id="AP018316">
    <property type="protein sequence ID" value="BAZ87906.1"/>
    <property type="molecule type" value="Genomic_DNA"/>
</dbReference>
<evidence type="ECO:0000256" key="1">
    <source>
        <dbReference type="ARBA" id="ARBA00022574"/>
    </source>
</evidence>
<feature type="region of interest" description="Disordered" evidence="4">
    <location>
        <begin position="224"/>
        <end position="258"/>
    </location>
</feature>
<dbReference type="Proteomes" id="UP000218702">
    <property type="component" value="Chromosome"/>
</dbReference>
<dbReference type="Gene3D" id="2.130.10.10">
    <property type="entry name" value="YVTN repeat-like/Quinoprotein amine dehydrogenase"/>
    <property type="match status" value="4"/>
</dbReference>
<accession>A0A1Z4V8K9</accession>
<dbReference type="OrthoDB" id="494465at2"/>
<dbReference type="SUPFAM" id="SSF50494">
    <property type="entry name" value="Trypsin-like serine proteases"/>
    <property type="match status" value="1"/>
</dbReference>
<dbReference type="AlphaFoldDB" id="A0A1Z4V8K9"/>
<feature type="compositionally biased region" description="Low complexity" evidence="4">
    <location>
        <begin position="248"/>
        <end position="258"/>
    </location>
</feature>
<feature type="repeat" description="WD" evidence="3">
    <location>
        <begin position="527"/>
        <end position="563"/>
    </location>
</feature>
<dbReference type="CDD" id="cd00200">
    <property type="entry name" value="WD40"/>
    <property type="match status" value="1"/>
</dbReference>
<proteinExistence type="predicted"/>